<dbReference type="Proteomes" id="UP000053593">
    <property type="component" value="Unassembled WGS sequence"/>
</dbReference>
<gene>
    <name evidence="1" type="ORF">GYMLUDRAFT_48346</name>
</gene>
<name>A0A0D0CIG6_9AGAR</name>
<evidence type="ECO:0000313" key="1">
    <source>
        <dbReference type="EMBL" id="KIK54803.1"/>
    </source>
</evidence>
<protein>
    <submittedName>
        <fullName evidence="1">Uncharacterized protein</fullName>
    </submittedName>
</protein>
<organism evidence="1 2">
    <name type="scientific">Collybiopsis luxurians FD-317 M1</name>
    <dbReference type="NCBI Taxonomy" id="944289"/>
    <lineage>
        <taxon>Eukaryota</taxon>
        <taxon>Fungi</taxon>
        <taxon>Dikarya</taxon>
        <taxon>Basidiomycota</taxon>
        <taxon>Agaricomycotina</taxon>
        <taxon>Agaricomycetes</taxon>
        <taxon>Agaricomycetidae</taxon>
        <taxon>Agaricales</taxon>
        <taxon>Marasmiineae</taxon>
        <taxon>Omphalotaceae</taxon>
        <taxon>Collybiopsis</taxon>
        <taxon>Collybiopsis luxurians</taxon>
    </lineage>
</organism>
<reference evidence="1 2" key="1">
    <citation type="submission" date="2014-04" db="EMBL/GenBank/DDBJ databases">
        <title>Evolutionary Origins and Diversification of the Mycorrhizal Mutualists.</title>
        <authorList>
            <consortium name="DOE Joint Genome Institute"/>
            <consortium name="Mycorrhizal Genomics Consortium"/>
            <person name="Kohler A."/>
            <person name="Kuo A."/>
            <person name="Nagy L.G."/>
            <person name="Floudas D."/>
            <person name="Copeland A."/>
            <person name="Barry K.W."/>
            <person name="Cichocki N."/>
            <person name="Veneault-Fourrey C."/>
            <person name="LaButti K."/>
            <person name="Lindquist E.A."/>
            <person name="Lipzen A."/>
            <person name="Lundell T."/>
            <person name="Morin E."/>
            <person name="Murat C."/>
            <person name="Riley R."/>
            <person name="Ohm R."/>
            <person name="Sun H."/>
            <person name="Tunlid A."/>
            <person name="Henrissat B."/>
            <person name="Grigoriev I.V."/>
            <person name="Hibbett D.S."/>
            <person name="Martin F."/>
        </authorList>
    </citation>
    <scope>NUCLEOTIDE SEQUENCE [LARGE SCALE GENOMIC DNA]</scope>
    <source>
        <strain evidence="1 2">FD-317 M1</strain>
    </source>
</reference>
<keyword evidence="2" id="KW-1185">Reference proteome</keyword>
<dbReference type="EMBL" id="KN834812">
    <property type="protein sequence ID" value="KIK54803.1"/>
    <property type="molecule type" value="Genomic_DNA"/>
</dbReference>
<sequence length="122" mass="13608">MYRCSGYRGPMIEPTYLISPIPSICFIDDRSLLLLRLFVVFDTGNGIIAHIIAAAAAKQLAPHPQVVGKVSRDRRSEMRFGACSEEDNVGEGDELWTAWNRIFTSLPALPPFHPPQPNLLLM</sequence>
<feature type="non-terminal residue" evidence="1">
    <location>
        <position position="1"/>
    </location>
</feature>
<proteinExistence type="predicted"/>
<evidence type="ECO:0000313" key="2">
    <source>
        <dbReference type="Proteomes" id="UP000053593"/>
    </source>
</evidence>
<accession>A0A0D0CIG6</accession>
<dbReference type="HOGENOM" id="CLU_2032096_0_0_1"/>
<dbReference type="AlphaFoldDB" id="A0A0D0CIG6"/>